<dbReference type="Proteomes" id="UP000295689">
    <property type="component" value="Unassembled WGS sequence"/>
</dbReference>
<dbReference type="AlphaFoldDB" id="A0A4R2B091"/>
<sequence length="153" mass="17581">MKRSFAKSWSSFQGNSISHKKSDACTGIASVCRQKRFGIVSFRTPFLILLCFYLLYNDPHFRLLGHNSTSPCPIGHLFQVQGSESKHRLHRQYFLNHLRVVQCMPCFSFASANIRSVVSFRFEKCFLLLVYASGGRLLFLKASSSPKRFIFPF</sequence>
<name>A0A4R2B091_9BACI</name>
<feature type="transmembrane region" description="Helical" evidence="2">
    <location>
        <begin position="37"/>
        <end position="56"/>
    </location>
</feature>
<feature type="compositionally biased region" description="Polar residues" evidence="1">
    <location>
        <begin position="7"/>
        <end position="17"/>
    </location>
</feature>
<reference evidence="3 4" key="1">
    <citation type="journal article" date="2015" name="Stand. Genomic Sci.">
        <title>Genomic Encyclopedia of Bacterial and Archaeal Type Strains, Phase III: the genomes of soil and plant-associated and newly described type strains.</title>
        <authorList>
            <person name="Whitman W.B."/>
            <person name="Woyke T."/>
            <person name="Klenk H.P."/>
            <person name="Zhou Y."/>
            <person name="Lilburn T.G."/>
            <person name="Beck B.J."/>
            <person name="De Vos P."/>
            <person name="Vandamme P."/>
            <person name="Eisen J.A."/>
            <person name="Garrity G."/>
            <person name="Hugenholtz P."/>
            <person name="Kyrpides N.C."/>
        </authorList>
    </citation>
    <scope>NUCLEOTIDE SEQUENCE [LARGE SCALE GENOMIC DNA]</scope>
    <source>
        <strain evidence="3 4">CV53</strain>
    </source>
</reference>
<evidence type="ECO:0000313" key="4">
    <source>
        <dbReference type="Proteomes" id="UP000295689"/>
    </source>
</evidence>
<comment type="caution">
    <text evidence="3">The sequence shown here is derived from an EMBL/GenBank/DDBJ whole genome shotgun (WGS) entry which is preliminary data.</text>
</comment>
<accession>A0A4R2B091</accession>
<proteinExistence type="predicted"/>
<keyword evidence="2" id="KW-0472">Membrane</keyword>
<gene>
    <name evidence="3" type="ORF">EV146_11921</name>
</gene>
<feature type="region of interest" description="Disordered" evidence="1">
    <location>
        <begin position="1"/>
        <end position="20"/>
    </location>
</feature>
<keyword evidence="2" id="KW-0812">Transmembrane</keyword>
<evidence type="ECO:0000256" key="2">
    <source>
        <dbReference type="SAM" id="Phobius"/>
    </source>
</evidence>
<evidence type="ECO:0000313" key="3">
    <source>
        <dbReference type="EMBL" id="TCN18822.1"/>
    </source>
</evidence>
<keyword evidence="2" id="KW-1133">Transmembrane helix</keyword>
<evidence type="ECO:0000256" key="1">
    <source>
        <dbReference type="SAM" id="MobiDB-lite"/>
    </source>
</evidence>
<dbReference type="EMBL" id="SLVV01000019">
    <property type="protein sequence ID" value="TCN18822.1"/>
    <property type="molecule type" value="Genomic_DNA"/>
</dbReference>
<organism evidence="3 4">
    <name type="scientific">Mesobacillus foraminis</name>
    <dbReference type="NCBI Taxonomy" id="279826"/>
    <lineage>
        <taxon>Bacteria</taxon>
        <taxon>Bacillati</taxon>
        <taxon>Bacillota</taxon>
        <taxon>Bacilli</taxon>
        <taxon>Bacillales</taxon>
        <taxon>Bacillaceae</taxon>
        <taxon>Mesobacillus</taxon>
    </lineage>
</organism>
<keyword evidence="4" id="KW-1185">Reference proteome</keyword>
<protein>
    <submittedName>
        <fullName evidence="3">Uncharacterized protein</fullName>
    </submittedName>
</protein>